<proteinExistence type="predicted"/>
<dbReference type="AlphaFoldDB" id="A0A1I1EU90"/>
<dbReference type="InterPro" id="IPR009752">
    <property type="entry name" value="Phage_Mu_GpJ"/>
</dbReference>
<dbReference type="Proteomes" id="UP000240042">
    <property type="component" value="Unassembled WGS sequence"/>
</dbReference>
<accession>A0A1I1EU90</accession>
<evidence type="ECO:0000313" key="2">
    <source>
        <dbReference type="EMBL" id="SFB88490.1"/>
    </source>
</evidence>
<feature type="region of interest" description="Disordered" evidence="1">
    <location>
        <begin position="133"/>
        <end position="153"/>
    </location>
</feature>
<name>A0A1I1EU90_BREAD</name>
<keyword evidence="3" id="KW-1185">Reference proteome</keyword>
<reference evidence="3" key="1">
    <citation type="submission" date="2016-10" db="EMBL/GenBank/DDBJ databases">
        <authorList>
            <person name="Varghese N."/>
            <person name="Submissions S."/>
        </authorList>
    </citation>
    <scope>NUCLEOTIDE SEQUENCE [LARGE SCALE GENOMIC DNA]</scope>
    <source>
        <strain evidence="3">ATCC 43811</strain>
    </source>
</reference>
<dbReference type="EMBL" id="FOKY01000015">
    <property type="protein sequence ID" value="SFB88490.1"/>
    <property type="molecule type" value="Genomic_DNA"/>
</dbReference>
<evidence type="ECO:0000313" key="3">
    <source>
        <dbReference type="Proteomes" id="UP000240042"/>
    </source>
</evidence>
<organism evidence="2 3">
    <name type="scientific">Brevinema andersonii</name>
    <dbReference type="NCBI Taxonomy" id="34097"/>
    <lineage>
        <taxon>Bacteria</taxon>
        <taxon>Pseudomonadati</taxon>
        <taxon>Spirochaetota</taxon>
        <taxon>Spirochaetia</taxon>
        <taxon>Brevinematales</taxon>
        <taxon>Brevinemataceae</taxon>
        <taxon>Brevinema</taxon>
    </lineage>
</organism>
<dbReference type="Pfam" id="PF07030">
    <property type="entry name" value="Phage_Mu_Gp36"/>
    <property type="match status" value="1"/>
</dbReference>
<evidence type="ECO:0000256" key="1">
    <source>
        <dbReference type="SAM" id="MobiDB-lite"/>
    </source>
</evidence>
<dbReference type="STRING" id="34097.SAMN02745150_01187"/>
<protein>
    <submittedName>
        <fullName evidence="2">Mu-like prophage protein gp36</fullName>
    </submittedName>
</protein>
<sequence length="153" mass="17273">MKENKEIVYCSQEDLYEACKSSAIEGWARDLSTESKEIINHRIQSAIMRATDEMNLYLVKIENFPLPVVPRSLRDICVKLSLYSLMSRKGLTEGSSDNTIKINRDTALKQLEMIALGKLDLGLSIENTPMPSVENKVSSHFPPNKMKPGNQGW</sequence>
<gene>
    <name evidence="2" type="ORF">SAMN02745150_01187</name>
</gene>